<protein>
    <recommendedName>
        <fullName evidence="4">Tubulin</fullName>
    </recommendedName>
</protein>
<reference evidence="2" key="1">
    <citation type="submission" date="2021-12" db="EMBL/GenBank/DDBJ databases">
        <authorList>
            <person name="King R."/>
        </authorList>
    </citation>
    <scope>NUCLEOTIDE SEQUENCE</scope>
</reference>
<name>A0A9P0AKT0_BEMTA</name>
<evidence type="ECO:0000313" key="3">
    <source>
        <dbReference type="Proteomes" id="UP001152759"/>
    </source>
</evidence>
<gene>
    <name evidence="2" type="ORF">BEMITA_LOCUS11243</name>
</gene>
<sequence length="189" mass="20736">MHRDELTAEDSSDAVAWFWEIISEEHGIHSSGTYQGASDLQLERINVYYNEASVKPSSSDYEYKGSKSTGKESTVGQSPLKNPGNFRQLLTVHSACVVYAADRAGPAWVRPSPTWTGSTSYQVGLNPEAGRFGLYARRACPYGGGGEAILPTWLGLGPSVQYTSHVHTLPLIREVHKKKPPKKPSRDES</sequence>
<accession>A0A9P0AKT0</accession>
<proteinExistence type="predicted"/>
<organism evidence="2 3">
    <name type="scientific">Bemisia tabaci</name>
    <name type="common">Sweetpotato whitefly</name>
    <name type="synonym">Aleurodes tabaci</name>
    <dbReference type="NCBI Taxonomy" id="7038"/>
    <lineage>
        <taxon>Eukaryota</taxon>
        <taxon>Metazoa</taxon>
        <taxon>Ecdysozoa</taxon>
        <taxon>Arthropoda</taxon>
        <taxon>Hexapoda</taxon>
        <taxon>Insecta</taxon>
        <taxon>Pterygota</taxon>
        <taxon>Neoptera</taxon>
        <taxon>Paraneoptera</taxon>
        <taxon>Hemiptera</taxon>
        <taxon>Sternorrhyncha</taxon>
        <taxon>Aleyrodoidea</taxon>
        <taxon>Aleyrodidae</taxon>
        <taxon>Aleyrodinae</taxon>
        <taxon>Bemisia</taxon>
    </lineage>
</organism>
<evidence type="ECO:0008006" key="4">
    <source>
        <dbReference type="Google" id="ProtNLM"/>
    </source>
</evidence>
<keyword evidence="3" id="KW-1185">Reference proteome</keyword>
<evidence type="ECO:0000256" key="1">
    <source>
        <dbReference type="SAM" id="MobiDB-lite"/>
    </source>
</evidence>
<dbReference type="EMBL" id="OU963868">
    <property type="protein sequence ID" value="CAH0392770.1"/>
    <property type="molecule type" value="Genomic_DNA"/>
</dbReference>
<evidence type="ECO:0000313" key="2">
    <source>
        <dbReference type="EMBL" id="CAH0392770.1"/>
    </source>
</evidence>
<dbReference type="Proteomes" id="UP001152759">
    <property type="component" value="Chromosome 7"/>
</dbReference>
<feature type="region of interest" description="Disordered" evidence="1">
    <location>
        <begin position="56"/>
        <end position="80"/>
    </location>
</feature>
<dbReference type="AlphaFoldDB" id="A0A9P0AKT0"/>